<dbReference type="Proteomes" id="UP000326759">
    <property type="component" value="Unassembled WGS sequence"/>
</dbReference>
<reference evidence="2 3" key="1">
    <citation type="journal article" date="2019" name="PLoS Biol.">
        <title>Sex chromosomes control vertical transmission of feminizing Wolbachia symbionts in an isopod.</title>
        <authorList>
            <person name="Becking T."/>
            <person name="Chebbi M.A."/>
            <person name="Giraud I."/>
            <person name="Moumen B."/>
            <person name="Laverre T."/>
            <person name="Caubet Y."/>
            <person name="Peccoud J."/>
            <person name="Gilbert C."/>
            <person name="Cordaux R."/>
        </authorList>
    </citation>
    <scope>NUCLEOTIDE SEQUENCE [LARGE SCALE GENOMIC DNA]</scope>
    <source>
        <strain evidence="2">ANa2</strain>
        <tissue evidence="2">Whole body excluding digestive tract and cuticle</tissue>
    </source>
</reference>
<sequence>MPGVLCQENCSKHSLGMVVRSDSPFKESAHLTHIDTDIDIERLRNCSESSDINSDEGLSSLSPPRSLVCCSESEQKHCFNMTCERKTRNLPALPALLLSRNTSLSRSDLIIERRMSLEPVVIRSRSHSQPPTTPHSAPADNSGMHLAEAALHNALATCALPSVQICQDLSQGESNLEDEKQTTSNIFSPSSAKEDSCLDSKSSFTKSQKSSSSPPSPSPGLISHYSTPSSPGENEIPTDISDTVESEPDKDKIIVYRAYWMFLWGAGTSVRSLPISSFTVMQKVLTCMFVLEL</sequence>
<comment type="caution">
    <text evidence="2">The sequence shown here is derived from an EMBL/GenBank/DDBJ whole genome shotgun (WGS) entry which is preliminary data.</text>
</comment>
<evidence type="ECO:0000256" key="1">
    <source>
        <dbReference type="SAM" id="MobiDB-lite"/>
    </source>
</evidence>
<evidence type="ECO:0000313" key="2">
    <source>
        <dbReference type="EMBL" id="KAB7506064.1"/>
    </source>
</evidence>
<organism evidence="2 3">
    <name type="scientific">Armadillidium nasatum</name>
    <dbReference type="NCBI Taxonomy" id="96803"/>
    <lineage>
        <taxon>Eukaryota</taxon>
        <taxon>Metazoa</taxon>
        <taxon>Ecdysozoa</taxon>
        <taxon>Arthropoda</taxon>
        <taxon>Crustacea</taxon>
        <taxon>Multicrustacea</taxon>
        <taxon>Malacostraca</taxon>
        <taxon>Eumalacostraca</taxon>
        <taxon>Peracarida</taxon>
        <taxon>Isopoda</taxon>
        <taxon>Oniscidea</taxon>
        <taxon>Crinocheta</taxon>
        <taxon>Armadillidiidae</taxon>
        <taxon>Armadillidium</taxon>
    </lineage>
</organism>
<protein>
    <submittedName>
        <fullName evidence="2">Uncharacterized protein</fullName>
    </submittedName>
</protein>
<feature type="compositionally biased region" description="Low complexity" evidence="1">
    <location>
        <begin position="200"/>
        <end position="213"/>
    </location>
</feature>
<proteinExistence type="predicted"/>
<name>A0A5N5THC5_9CRUS</name>
<dbReference type="EMBL" id="SEYY01001012">
    <property type="protein sequence ID" value="KAB7506064.1"/>
    <property type="molecule type" value="Genomic_DNA"/>
</dbReference>
<accession>A0A5N5THC5</accession>
<feature type="region of interest" description="Disordered" evidence="1">
    <location>
        <begin position="174"/>
        <end position="244"/>
    </location>
</feature>
<gene>
    <name evidence="2" type="ORF">Anas_08086</name>
</gene>
<feature type="region of interest" description="Disordered" evidence="1">
    <location>
        <begin position="121"/>
        <end position="142"/>
    </location>
</feature>
<keyword evidence="3" id="KW-1185">Reference proteome</keyword>
<evidence type="ECO:0000313" key="3">
    <source>
        <dbReference type="Proteomes" id="UP000326759"/>
    </source>
</evidence>
<dbReference type="AlphaFoldDB" id="A0A5N5THC5"/>
<feature type="compositionally biased region" description="Polar residues" evidence="1">
    <location>
        <begin position="182"/>
        <end position="191"/>
    </location>
</feature>
<feature type="non-terminal residue" evidence="2">
    <location>
        <position position="293"/>
    </location>
</feature>